<evidence type="ECO:0000313" key="7">
    <source>
        <dbReference type="EMBL" id="SZX69255.1"/>
    </source>
</evidence>
<keyword evidence="4 6" id="KW-1133">Transmembrane helix</keyword>
<comment type="similarity">
    <text evidence="2">Belongs to the UPF0220 family.</text>
</comment>
<evidence type="ECO:0000256" key="2">
    <source>
        <dbReference type="ARBA" id="ARBA00005335"/>
    </source>
</evidence>
<evidence type="ECO:0000313" key="8">
    <source>
        <dbReference type="EMBL" id="SZX76695.1"/>
    </source>
</evidence>
<accession>A0A383VUU7</accession>
<proteinExistence type="inferred from homology"/>
<sequence>MAVISREDTDSYIGYGDDGEECRTKCGLFIAYVAAFGSIAGAVVILLLLKQQGGDLMIGVGAVCQTAIICLSGLLTWLCKSSEGSDYSLLGW</sequence>
<evidence type="ECO:0000256" key="4">
    <source>
        <dbReference type="ARBA" id="ARBA00022989"/>
    </source>
</evidence>
<organism evidence="7 9">
    <name type="scientific">Tetradesmus obliquus</name>
    <name type="common">Green alga</name>
    <name type="synonym">Acutodesmus obliquus</name>
    <dbReference type="NCBI Taxonomy" id="3088"/>
    <lineage>
        <taxon>Eukaryota</taxon>
        <taxon>Viridiplantae</taxon>
        <taxon>Chlorophyta</taxon>
        <taxon>core chlorophytes</taxon>
        <taxon>Chlorophyceae</taxon>
        <taxon>CS clade</taxon>
        <taxon>Sphaeropleales</taxon>
        <taxon>Scenedesmaceae</taxon>
        <taxon>Tetradesmus</taxon>
    </lineage>
</organism>
<gene>
    <name evidence="8" type="ORF">BQ4739_LOCUS17067</name>
    <name evidence="7" type="ORF">BQ4739_LOCUS9546</name>
</gene>
<evidence type="ECO:0000256" key="5">
    <source>
        <dbReference type="ARBA" id="ARBA00023136"/>
    </source>
</evidence>
<dbReference type="GO" id="GO:0016020">
    <property type="term" value="C:membrane"/>
    <property type="evidence" value="ECO:0007669"/>
    <property type="project" value="UniProtKB-SubCell"/>
</dbReference>
<dbReference type="AlphaFoldDB" id="A0A383VUU7"/>
<evidence type="ECO:0000256" key="3">
    <source>
        <dbReference type="ARBA" id="ARBA00022692"/>
    </source>
</evidence>
<dbReference type="Pfam" id="PF05255">
    <property type="entry name" value="UPF0220"/>
    <property type="match status" value="1"/>
</dbReference>
<comment type="subcellular location">
    <subcellularLocation>
        <location evidence="1">Membrane</location>
        <topology evidence="1">Multi-pass membrane protein</topology>
    </subcellularLocation>
</comment>
<reference evidence="7 9" key="1">
    <citation type="submission" date="2016-10" db="EMBL/GenBank/DDBJ databases">
        <authorList>
            <person name="Cai Z."/>
        </authorList>
    </citation>
    <scope>NUCLEOTIDE SEQUENCE [LARGE SCALE GENOMIC DNA]</scope>
</reference>
<feature type="transmembrane region" description="Helical" evidence="6">
    <location>
        <begin position="56"/>
        <end position="78"/>
    </location>
</feature>
<protein>
    <submittedName>
        <fullName evidence="7">Uncharacterized protein</fullName>
    </submittedName>
</protein>
<evidence type="ECO:0000256" key="1">
    <source>
        <dbReference type="ARBA" id="ARBA00004141"/>
    </source>
</evidence>
<keyword evidence="3 6" id="KW-0812">Transmembrane</keyword>
<evidence type="ECO:0000256" key="6">
    <source>
        <dbReference type="SAM" id="Phobius"/>
    </source>
</evidence>
<dbReference type="EMBL" id="FNXT01001265">
    <property type="protein sequence ID" value="SZX76695.1"/>
    <property type="molecule type" value="Genomic_DNA"/>
</dbReference>
<feature type="transmembrane region" description="Helical" evidence="6">
    <location>
        <begin position="29"/>
        <end position="49"/>
    </location>
</feature>
<evidence type="ECO:0000313" key="9">
    <source>
        <dbReference type="Proteomes" id="UP000256970"/>
    </source>
</evidence>
<keyword evidence="9" id="KW-1185">Reference proteome</keyword>
<dbReference type="InterPro" id="IPR007919">
    <property type="entry name" value="UPF0220"/>
</dbReference>
<dbReference type="Proteomes" id="UP000256970">
    <property type="component" value="Unassembled WGS sequence"/>
</dbReference>
<keyword evidence="5 6" id="KW-0472">Membrane</keyword>
<name>A0A383VUU7_TETOB</name>
<dbReference type="EMBL" id="FNXT01000914">
    <property type="protein sequence ID" value="SZX69255.1"/>
    <property type="molecule type" value="Genomic_DNA"/>
</dbReference>